<proteinExistence type="predicted"/>
<dbReference type="AlphaFoldDB" id="A0AAE9XG67"/>
<organism evidence="2 3">
    <name type="scientific">Vagococcus lutrae</name>
    <dbReference type="NCBI Taxonomy" id="81947"/>
    <lineage>
        <taxon>Bacteria</taxon>
        <taxon>Bacillati</taxon>
        <taxon>Bacillota</taxon>
        <taxon>Bacilli</taxon>
        <taxon>Lactobacillales</taxon>
        <taxon>Enterococcaceae</taxon>
        <taxon>Vagococcus</taxon>
    </lineage>
</organism>
<name>A0AAE9XG67_9ENTE</name>
<keyword evidence="1" id="KW-0175">Coiled coil</keyword>
<protein>
    <submittedName>
        <fullName evidence="2">Phage scaffolding protein</fullName>
    </submittedName>
</protein>
<keyword evidence="2" id="KW-0614">Plasmid</keyword>
<sequence length="195" mass="21351">MTFKEYLTGLGLSEEQVNSIVDGMPENKFYIANEENLDTRLAKLKEQKEQTDTELANANKLVQDLQKAVKDNEDATAKITQYQQEAAEAKAKQAEIEKTYALKDALREAGATDIEYMMFKLGDVELDENGAIKDLESKVKGLQESNPDWFKAAEAPKEGQAGYKPIDTKLEGGAAPTPEATALAAFEAAVGVQNT</sequence>
<dbReference type="GeneID" id="72385621"/>
<reference evidence="2" key="1">
    <citation type="submission" date="2023-01" db="EMBL/GenBank/DDBJ databases">
        <title>Oxazolidinone resistance genes in florfenicol resistant enterococci from beef cattle and veal calves at slaughter.</title>
        <authorList>
            <person name="Biggel M."/>
        </authorList>
    </citation>
    <scope>NUCLEOTIDE SEQUENCE</scope>
    <source>
        <strain evidence="2">K204-1</strain>
        <plasmid evidence="2">pK204-1-A</plasmid>
    </source>
</reference>
<dbReference type="InterPro" id="IPR009636">
    <property type="entry name" value="SCAF"/>
</dbReference>
<dbReference type="RefSeq" id="WP_248848556.1">
    <property type="nucleotide sequence ID" value="NZ_CP097017.1"/>
</dbReference>
<geneLocation type="plasmid" evidence="2 3">
    <name>pK204-1-A</name>
</geneLocation>
<evidence type="ECO:0000256" key="1">
    <source>
        <dbReference type="SAM" id="Coils"/>
    </source>
</evidence>
<accession>A0AAE9XG67</accession>
<feature type="coiled-coil region" evidence="1">
    <location>
        <begin position="27"/>
        <end position="99"/>
    </location>
</feature>
<evidence type="ECO:0000313" key="3">
    <source>
        <dbReference type="Proteomes" id="UP001179600"/>
    </source>
</evidence>
<dbReference type="Pfam" id="PF06810">
    <property type="entry name" value="Phage_scaffold"/>
    <property type="match status" value="1"/>
</dbReference>
<dbReference type="EMBL" id="CP116508">
    <property type="protein sequence ID" value="WCG23679.1"/>
    <property type="molecule type" value="Genomic_DNA"/>
</dbReference>
<dbReference type="Proteomes" id="UP001179600">
    <property type="component" value="Plasmid pK204-1-A"/>
</dbReference>
<gene>
    <name evidence="2" type="ORF">PML95_10150</name>
</gene>
<evidence type="ECO:0000313" key="2">
    <source>
        <dbReference type="EMBL" id="WCG23679.1"/>
    </source>
</evidence>